<keyword evidence="8" id="KW-0067">ATP-binding</keyword>
<dbReference type="PANTHER" id="PTHR33540">
    <property type="entry name" value="TRNA THREONYLCARBAMOYLADENOSINE BIOSYNTHESIS PROTEIN TSAE"/>
    <property type="match status" value="1"/>
</dbReference>
<reference evidence="11 12" key="1">
    <citation type="submission" date="2023-07" db="EMBL/GenBank/DDBJ databases">
        <title>Genomic Encyclopedia of Type Strains, Phase IV (KMG-IV): sequencing the most valuable type-strain genomes for metagenomic binning, comparative biology and taxonomic classification.</title>
        <authorList>
            <person name="Goeker M."/>
        </authorList>
    </citation>
    <scope>NUCLEOTIDE SEQUENCE [LARGE SCALE GENOMIC DNA]</scope>
    <source>
        <strain evidence="11 12">DSM 17740</strain>
    </source>
</reference>
<dbReference type="Pfam" id="PF02367">
    <property type="entry name" value="TsaE"/>
    <property type="match status" value="1"/>
</dbReference>
<comment type="similarity">
    <text evidence="2">Belongs to the TsaE family.</text>
</comment>
<evidence type="ECO:0000256" key="4">
    <source>
        <dbReference type="ARBA" id="ARBA00022490"/>
    </source>
</evidence>
<dbReference type="Gene3D" id="3.40.50.300">
    <property type="entry name" value="P-loop containing nucleotide triphosphate hydrolases"/>
    <property type="match status" value="1"/>
</dbReference>
<keyword evidence="12" id="KW-1185">Reference proteome</keyword>
<evidence type="ECO:0000256" key="7">
    <source>
        <dbReference type="ARBA" id="ARBA00022741"/>
    </source>
</evidence>
<accession>A0ABU0CVN5</accession>
<dbReference type="SUPFAM" id="SSF52540">
    <property type="entry name" value="P-loop containing nucleoside triphosphate hydrolases"/>
    <property type="match status" value="1"/>
</dbReference>
<dbReference type="RefSeq" id="WP_307342089.1">
    <property type="nucleotide sequence ID" value="NZ_JAUSUQ010000014.1"/>
</dbReference>
<gene>
    <name evidence="11" type="ORF">J2S00_003260</name>
</gene>
<evidence type="ECO:0000256" key="2">
    <source>
        <dbReference type="ARBA" id="ARBA00007599"/>
    </source>
</evidence>
<evidence type="ECO:0000256" key="10">
    <source>
        <dbReference type="ARBA" id="ARBA00032441"/>
    </source>
</evidence>
<evidence type="ECO:0000256" key="3">
    <source>
        <dbReference type="ARBA" id="ARBA00019010"/>
    </source>
</evidence>
<sequence length="154" mass="17336">MQTYEHVVYSHSVGHTQALAEALADKLTGGEVITLSGDLGAGKTSFVQGLARGLGITRKVNSPTFTIIKEYQGSQFPLYHIDAYRLEDETEDVGFEEYIYGDGVTVIEWPERIAPYLPEARLHIRIEKRGETERNIYLLPHGERFVKLVKEVLA</sequence>
<evidence type="ECO:0000256" key="9">
    <source>
        <dbReference type="ARBA" id="ARBA00022842"/>
    </source>
</evidence>
<proteinExistence type="inferred from homology"/>
<evidence type="ECO:0000256" key="1">
    <source>
        <dbReference type="ARBA" id="ARBA00004496"/>
    </source>
</evidence>
<evidence type="ECO:0000256" key="5">
    <source>
        <dbReference type="ARBA" id="ARBA00022694"/>
    </source>
</evidence>
<keyword evidence="9" id="KW-0460">Magnesium</keyword>
<comment type="subcellular location">
    <subcellularLocation>
        <location evidence="1">Cytoplasm</location>
    </subcellularLocation>
</comment>
<keyword evidence="7" id="KW-0547">Nucleotide-binding</keyword>
<keyword evidence="4" id="KW-0963">Cytoplasm</keyword>
<dbReference type="PANTHER" id="PTHR33540:SF2">
    <property type="entry name" value="TRNA THREONYLCARBAMOYLADENOSINE BIOSYNTHESIS PROTEIN TSAE"/>
    <property type="match status" value="1"/>
</dbReference>
<keyword evidence="6" id="KW-0479">Metal-binding</keyword>
<evidence type="ECO:0000313" key="11">
    <source>
        <dbReference type="EMBL" id="MDQ0340445.1"/>
    </source>
</evidence>
<comment type="caution">
    <text evidence="11">The sequence shown here is derived from an EMBL/GenBank/DDBJ whole genome shotgun (WGS) entry which is preliminary data.</text>
</comment>
<dbReference type="InterPro" id="IPR027417">
    <property type="entry name" value="P-loop_NTPase"/>
</dbReference>
<protein>
    <recommendedName>
        <fullName evidence="3">tRNA threonylcarbamoyladenosine biosynthesis protein TsaE</fullName>
    </recommendedName>
    <alternativeName>
        <fullName evidence="10">t(6)A37 threonylcarbamoyladenosine biosynthesis protein TsaE</fullName>
    </alternativeName>
</protein>
<evidence type="ECO:0000256" key="8">
    <source>
        <dbReference type="ARBA" id="ARBA00022840"/>
    </source>
</evidence>
<dbReference type="NCBIfam" id="TIGR00150">
    <property type="entry name" value="T6A_YjeE"/>
    <property type="match status" value="1"/>
</dbReference>
<dbReference type="EMBL" id="JAUSUQ010000014">
    <property type="protein sequence ID" value="MDQ0340445.1"/>
    <property type="molecule type" value="Genomic_DNA"/>
</dbReference>
<name>A0ABU0CVN5_9BACI</name>
<evidence type="ECO:0000313" key="12">
    <source>
        <dbReference type="Proteomes" id="UP001232445"/>
    </source>
</evidence>
<evidence type="ECO:0000256" key="6">
    <source>
        <dbReference type="ARBA" id="ARBA00022723"/>
    </source>
</evidence>
<organism evidence="11 12">
    <name type="scientific">Caldalkalibacillus uzonensis</name>
    <dbReference type="NCBI Taxonomy" id="353224"/>
    <lineage>
        <taxon>Bacteria</taxon>
        <taxon>Bacillati</taxon>
        <taxon>Bacillota</taxon>
        <taxon>Bacilli</taxon>
        <taxon>Bacillales</taxon>
        <taxon>Bacillaceae</taxon>
        <taxon>Caldalkalibacillus</taxon>
    </lineage>
</organism>
<dbReference type="InterPro" id="IPR003442">
    <property type="entry name" value="T6A_TsaE"/>
</dbReference>
<dbReference type="Proteomes" id="UP001232445">
    <property type="component" value="Unassembled WGS sequence"/>
</dbReference>
<keyword evidence="5" id="KW-0819">tRNA processing</keyword>